<dbReference type="InterPro" id="IPR036051">
    <property type="entry name" value="KRAB_dom_sf"/>
</dbReference>
<dbReference type="InterPro" id="IPR001909">
    <property type="entry name" value="KRAB"/>
</dbReference>
<keyword evidence="3" id="KW-1185">Reference proteome</keyword>
<dbReference type="Gene3D" id="6.10.140.140">
    <property type="match status" value="1"/>
</dbReference>
<dbReference type="SUPFAM" id="SSF109640">
    <property type="entry name" value="KRAB domain (Kruppel-associated box)"/>
    <property type="match status" value="1"/>
</dbReference>
<name>A0A8C6BDN7_MONMO</name>
<evidence type="ECO:0000313" key="2">
    <source>
        <dbReference type="Ensembl" id="ENSMMNP00015013011.1"/>
    </source>
</evidence>
<evidence type="ECO:0000313" key="3">
    <source>
        <dbReference type="Proteomes" id="UP000694561"/>
    </source>
</evidence>
<reference evidence="2" key="1">
    <citation type="submission" date="2025-08" db="UniProtKB">
        <authorList>
            <consortium name="Ensembl"/>
        </authorList>
    </citation>
    <scope>IDENTIFICATION</scope>
</reference>
<organism evidence="2 3">
    <name type="scientific">Monodon monoceros</name>
    <name type="common">Narwhal</name>
    <name type="synonym">Ceratodon monodon</name>
    <dbReference type="NCBI Taxonomy" id="40151"/>
    <lineage>
        <taxon>Eukaryota</taxon>
        <taxon>Metazoa</taxon>
        <taxon>Chordata</taxon>
        <taxon>Craniata</taxon>
        <taxon>Vertebrata</taxon>
        <taxon>Euteleostomi</taxon>
        <taxon>Mammalia</taxon>
        <taxon>Eutheria</taxon>
        <taxon>Laurasiatheria</taxon>
        <taxon>Artiodactyla</taxon>
        <taxon>Whippomorpha</taxon>
        <taxon>Cetacea</taxon>
        <taxon>Odontoceti</taxon>
        <taxon>Monodontidae</taxon>
        <taxon>Monodon</taxon>
    </lineage>
</organism>
<reference evidence="2" key="2">
    <citation type="submission" date="2025-09" db="UniProtKB">
        <authorList>
            <consortium name="Ensembl"/>
        </authorList>
    </citation>
    <scope>IDENTIFICATION</scope>
</reference>
<dbReference type="PROSITE" id="PS50805">
    <property type="entry name" value="KRAB"/>
    <property type="match status" value="1"/>
</dbReference>
<sequence length="91" mass="10706">RKDTCSPIFTAALFTKARTWNSCRSRTMAYEAITFRDVAKEFFQHALEFLDPIQKKLYYDVLMENNSNLVLVDHSIYEPDIIVILEQGEER</sequence>
<dbReference type="InterPro" id="IPR050169">
    <property type="entry name" value="Krueppel_C2H2_ZnF"/>
</dbReference>
<dbReference type="PANTHER" id="PTHR23232">
    <property type="entry name" value="KRAB DOMAIN C2H2 ZINC FINGER"/>
    <property type="match status" value="1"/>
</dbReference>
<dbReference type="GeneTree" id="ENSGT01010000229653"/>
<dbReference type="GO" id="GO:0006355">
    <property type="term" value="P:regulation of DNA-templated transcription"/>
    <property type="evidence" value="ECO:0007669"/>
    <property type="project" value="InterPro"/>
</dbReference>
<dbReference type="PANTHER" id="PTHR23232:SF163">
    <property type="entry name" value="ZINC FINGER PROTEIN 589"/>
    <property type="match status" value="1"/>
</dbReference>
<accession>A0A8C6BDN7</accession>
<proteinExistence type="predicted"/>
<dbReference type="SMART" id="SM00349">
    <property type="entry name" value="KRAB"/>
    <property type="match status" value="1"/>
</dbReference>
<evidence type="ECO:0000259" key="1">
    <source>
        <dbReference type="PROSITE" id="PS50805"/>
    </source>
</evidence>
<dbReference type="AlphaFoldDB" id="A0A8C6BDN7"/>
<dbReference type="Ensembl" id="ENSMMNT00015014269.1">
    <property type="protein sequence ID" value="ENSMMNP00015013011.1"/>
    <property type="gene ID" value="ENSMMNG00015009625.1"/>
</dbReference>
<protein>
    <recommendedName>
        <fullName evidence="1">KRAB domain-containing protein</fullName>
    </recommendedName>
</protein>
<dbReference type="Proteomes" id="UP000694561">
    <property type="component" value="Unplaced"/>
</dbReference>
<feature type="domain" description="KRAB" evidence="1">
    <location>
        <begin position="33"/>
        <end position="91"/>
    </location>
</feature>
<dbReference type="Pfam" id="PF01352">
    <property type="entry name" value="KRAB"/>
    <property type="match status" value="1"/>
</dbReference>